<proteinExistence type="predicted"/>
<evidence type="ECO:0000313" key="3">
    <source>
        <dbReference type="Proteomes" id="UP000254502"/>
    </source>
</evidence>
<accession>A0A380E229</accession>
<dbReference type="EC" id="2.7.8.-" evidence="2"/>
<feature type="transmembrane region" description="Helical" evidence="1">
    <location>
        <begin position="71"/>
        <end position="93"/>
    </location>
</feature>
<evidence type="ECO:0000256" key="1">
    <source>
        <dbReference type="SAM" id="Phobius"/>
    </source>
</evidence>
<keyword evidence="2" id="KW-0808">Transferase</keyword>
<sequence>MSSQKKKISLFAFFLLTVITITLKTYFSYYVDFSLGVKGLVQNLILLMNPYSLVALVLSVFLFFKGKKAFWFMFIGGFLLTFLLYANVVYFRFFSDF</sequence>
<protein>
    <submittedName>
        <fullName evidence="2">Glycerol phosphate lipoteichoic acid synthase</fullName>
        <ecNumber evidence="2">2.7.8.-</ecNumber>
    </submittedName>
</protein>
<keyword evidence="1" id="KW-0812">Transmembrane</keyword>
<dbReference type="EMBL" id="UHAQ01000003">
    <property type="protein sequence ID" value="SUK89572.1"/>
    <property type="molecule type" value="Genomic_DNA"/>
</dbReference>
<evidence type="ECO:0000313" key="2">
    <source>
        <dbReference type="EMBL" id="SUK89572.1"/>
    </source>
</evidence>
<feature type="transmembrane region" description="Helical" evidence="1">
    <location>
        <begin position="44"/>
        <end position="64"/>
    </location>
</feature>
<dbReference type="GO" id="GO:0016740">
    <property type="term" value="F:transferase activity"/>
    <property type="evidence" value="ECO:0007669"/>
    <property type="project" value="UniProtKB-KW"/>
</dbReference>
<dbReference type="Proteomes" id="UP000254502">
    <property type="component" value="Unassembled WGS sequence"/>
</dbReference>
<keyword evidence="1" id="KW-0472">Membrane</keyword>
<reference evidence="2 3" key="1">
    <citation type="submission" date="2018-06" db="EMBL/GenBank/DDBJ databases">
        <authorList>
            <consortium name="Pathogen Informatics"/>
            <person name="Doyle S."/>
        </authorList>
    </citation>
    <scope>NUCLEOTIDE SEQUENCE [LARGE SCALE GENOMIC DNA]</scope>
    <source>
        <strain evidence="2 3">NCTC5664</strain>
    </source>
</reference>
<gene>
    <name evidence="2" type="primary">ltaS_6</name>
    <name evidence="2" type="ORF">NCTC5664_03029</name>
</gene>
<dbReference type="AlphaFoldDB" id="A0A380E229"/>
<keyword evidence="1" id="KW-1133">Transmembrane helix</keyword>
<organism evidence="2 3">
    <name type="scientific">Staphylococcus aureus</name>
    <dbReference type="NCBI Taxonomy" id="1280"/>
    <lineage>
        <taxon>Bacteria</taxon>
        <taxon>Bacillati</taxon>
        <taxon>Bacillota</taxon>
        <taxon>Bacilli</taxon>
        <taxon>Bacillales</taxon>
        <taxon>Staphylococcaceae</taxon>
        <taxon>Staphylococcus</taxon>
    </lineage>
</organism>
<name>A0A380E229_STAAU</name>